<dbReference type="PROSITE" id="PS00760">
    <property type="entry name" value="SPASE_I_2"/>
    <property type="match status" value="1"/>
</dbReference>
<dbReference type="GeneID" id="95987579"/>
<reference evidence="10 11" key="1">
    <citation type="submission" date="2023-08" db="EMBL/GenBank/DDBJ databases">
        <title>Annotated Genome Sequence of Vanrija albida AlHP1.</title>
        <authorList>
            <person name="Herzog R."/>
        </authorList>
    </citation>
    <scope>NUCLEOTIDE SEQUENCE [LARGE SCALE GENOMIC DNA]</scope>
    <source>
        <strain evidence="10 11">AlHP1</strain>
    </source>
</reference>
<dbReference type="PANTHER" id="PTHR12383:SF16">
    <property type="entry name" value="MITOCHONDRIAL INNER MEMBRANE PROTEASE SUBUNIT 1"/>
    <property type="match status" value="1"/>
</dbReference>
<keyword evidence="3 7" id="KW-0378">Hydrolase</keyword>
<evidence type="ECO:0000256" key="4">
    <source>
        <dbReference type="ARBA" id="ARBA00023128"/>
    </source>
</evidence>
<dbReference type="InterPro" id="IPR036286">
    <property type="entry name" value="LexA/Signal_pep-like_sf"/>
</dbReference>
<dbReference type="Gene3D" id="2.10.109.10">
    <property type="entry name" value="Umud Fragment, subunit A"/>
    <property type="match status" value="1"/>
</dbReference>
<organism evidence="10 11">
    <name type="scientific">Vanrija albida</name>
    <dbReference type="NCBI Taxonomy" id="181172"/>
    <lineage>
        <taxon>Eukaryota</taxon>
        <taxon>Fungi</taxon>
        <taxon>Dikarya</taxon>
        <taxon>Basidiomycota</taxon>
        <taxon>Agaricomycotina</taxon>
        <taxon>Tremellomycetes</taxon>
        <taxon>Trichosporonales</taxon>
        <taxon>Trichosporonaceae</taxon>
        <taxon>Vanrija</taxon>
    </lineage>
</organism>
<dbReference type="PRINTS" id="PR00727">
    <property type="entry name" value="LEADERPTASE"/>
</dbReference>
<protein>
    <recommendedName>
        <fullName evidence="7">Mitochondrial inner membrane protease subunit</fullName>
        <ecNumber evidence="7">3.4.21.-</ecNumber>
    </recommendedName>
</protein>
<feature type="domain" description="Peptidase S26" evidence="9">
    <location>
        <begin position="26"/>
        <end position="187"/>
    </location>
</feature>
<dbReference type="CDD" id="cd06530">
    <property type="entry name" value="S26_SPase_I"/>
    <property type="match status" value="1"/>
</dbReference>
<sequence length="219" mass="24139">MSRAARLGDKVRGYGWDLRYRALPVCKYVVQAFAFVHLVTEVAVTAVPCSGTSMLPSLSVDGDVIVHAPLAYWRSLMPWGPRFVMPKHGELVVATNPNDFRGTVCKRVIGLPGDIVEYDPRRGDVTWSNGSLVPQLEADKRKEKGLTFVKVPKGHVWLSGDNLSNSTDSRDYGPMPIAMVRGKVLTILTDRGRKPVVTTVTELGPSPDPASLRDRKSRQ</sequence>
<gene>
    <name evidence="10" type="ORF">Q8F55_006536</name>
</gene>
<evidence type="ECO:0000256" key="1">
    <source>
        <dbReference type="ARBA" id="ARBA00004273"/>
    </source>
</evidence>
<dbReference type="InterPro" id="IPR019533">
    <property type="entry name" value="Peptidase_S26"/>
</dbReference>
<evidence type="ECO:0000256" key="6">
    <source>
        <dbReference type="ARBA" id="ARBA00038445"/>
    </source>
</evidence>
<keyword evidence="4 7" id="KW-0496">Mitochondrion</keyword>
<comment type="subcellular location">
    <subcellularLocation>
        <location evidence="1 7">Mitochondrion inner membrane</location>
    </subcellularLocation>
</comment>
<dbReference type="EMBL" id="JBBXJM010000005">
    <property type="protein sequence ID" value="KAL1407122.1"/>
    <property type="molecule type" value="Genomic_DNA"/>
</dbReference>
<keyword evidence="7" id="KW-0645">Protease</keyword>
<dbReference type="PANTHER" id="PTHR12383">
    <property type="entry name" value="PROTEASE FAMILY S26 MITOCHONDRIAL INNER MEMBRANE PROTEASE-RELATED"/>
    <property type="match status" value="1"/>
</dbReference>
<evidence type="ECO:0000256" key="5">
    <source>
        <dbReference type="ARBA" id="ARBA00023136"/>
    </source>
</evidence>
<dbReference type="InterPro" id="IPR052064">
    <property type="entry name" value="Mito_IMP1_subunit"/>
</dbReference>
<keyword evidence="11" id="KW-1185">Reference proteome</keyword>
<accession>A0ABR3PYA6</accession>
<evidence type="ECO:0000256" key="8">
    <source>
        <dbReference type="SAM" id="MobiDB-lite"/>
    </source>
</evidence>
<evidence type="ECO:0000256" key="7">
    <source>
        <dbReference type="RuleBase" id="RU362041"/>
    </source>
</evidence>
<feature type="region of interest" description="Disordered" evidence="8">
    <location>
        <begin position="200"/>
        <end position="219"/>
    </location>
</feature>
<dbReference type="NCBIfam" id="TIGR02227">
    <property type="entry name" value="sigpep_I_bact"/>
    <property type="match status" value="1"/>
</dbReference>
<evidence type="ECO:0000256" key="3">
    <source>
        <dbReference type="ARBA" id="ARBA00022801"/>
    </source>
</evidence>
<evidence type="ECO:0000313" key="10">
    <source>
        <dbReference type="EMBL" id="KAL1407122.1"/>
    </source>
</evidence>
<comment type="caution">
    <text evidence="10">The sequence shown here is derived from an EMBL/GenBank/DDBJ whole genome shotgun (WGS) entry which is preliminary data.</text>
</comment>
<dbReference type="RefSeq" id="XP_069207066.1">
    <property type="nucleotide sequence ID" value="XM_069354995.1"/>
</dbReference>
<keyword evidence="2 7" id="KW-0999">Mitochondrion inner membrane</keyword>
<comment type="similarity">
    <text evidence="6">Belongs to the peptidase S26 family. IMP1 subfamily.</text>
</comment>
<evidence type="ECO:0000259" key="9">
    <source>
        <dbReference type="Pfam" id="PF10502"/>
    </source>
</evidence>
<evidence type="ECO:0000313" key="11">
    <source>
        <dbReference type="Proteomes" id="UP001565368"/>
    </source>
</evidence>
<dbReference type="EC" id="3.4.21.-" evidence="7"/>
<proteinExistence type="inferred from homology"/>
<dbReference type="InterPro" id="IPR019757">
    <property type="entry name" value="Pept_S26A_signal_pept_1_Lys-AS"/>
</dbReference>
<keyword evidence="5" id="KW-0472">Membrane</keyword>
<dbReference type="InterPro" id="IPR000223">
    <property type="entry name" value="Pept_S26A_signal_pept_1"/>
</dbReference>
<evidence type="ECO:0000256" key="2">
    <source>
        <dbReference type="ARBA" id="ARBA00022792"/>
    </source>
</evidence>
<name>A0ABR3PYA6_9TREE</name>
<dbReference type="Proteomes" id="UP001565368">
    <property type="component" value="Unassembled WGS sequence"/>
</dbReference>
<dbReference type="SUPFAM" id="SSF51306">
    <property type="entry name" value="LexA/Signal peptidase"/>
    <property type="match status" value="1"/>
</dbReference>
<dbReference type="Pfam" id="PF10502">
    <property type="entry name" value="Peptidase_S26"/>
    <property type="match status" value="1"/>
</dbReference>